<sequence>MHYDFIPQPEREKLVFPNGKTIAVILTTNLEYWDKERDDPAPYYPGGPGIVGGTLPGNVYDNPNWTWREYGQRVGVWRMFDVFEAEGIPTSCTMNAKMALERRPVIEAAMARGYEIVPHNFVQTDLLTDFAHDKDAERAVIRETLKVYRDVVGKPARGWLSSSLRSTLNTADILAEEGLTFFTDLLNDDQPYLINTECGRDLVSISYTSEVNDFTVFMRQGMDVDGAIKVFKEQFDWLRGEAITQGSGRVMNIGLHPHVVGQPFRIRALRDFLRYVKQFDDIWFCSREELADWYLDHCAQGAPEKRAV</sequence>
<dbReference type="Proteomes" id="UP000199392">
    <property type="component" value="Unassembled WGS sequence"/>
</dbReference>
<evidence type="ECO:0000313" key="1">
    <source>
        <dbReference type="EMBL" id="SFS56664.1"/>
    </source>
</evidence>
<dbReference type="GO" id="GO:0005975">
    <property type="term" value="P:carbohydrate metabolic process"/>
    <property type="evidence" value="ECO:0007669"/>
    <property type="project" value="InterPro"/>
</dbReference>
<proteinExistence type="predicted"/>
<keyword evidence="2" id="KW-1185">Reference proteome</keyword>
<dbReference type="PANTHER" id="PTHR43123:SF4">
    <property type="entry name" value="POLYSACCHARIDE DEACETYLASE"/>
    <property type="match status" value="1"/>
</dbReference>
<dbReference type="SUPFAM" id="SSF88713">
    <property type="entry name" value="Glycoside hydrolase/deacetylase"/>
    <property type="match status" value="1"/>
</dbReference>
<accession>A0A1I6QW93</accession>
<dbReference type="PANTHER" id="PTHR43123">
    <property type="entry name" value="POLYSACCHARIDE DEACETYLASE-RELATED"/>
    <property type="match status" value="1"/>
</dbReference>
<protein>
    <submittedName>
        <fullName evidence="1">Peptidoglycan/xylan/chitin deacetylase, PgdA/CDA1 family</fullName>
    </submittedName>
</protein>
<dbReference type="AlphaFoldDB" id="A0A1I6QW93"/>
<reference evidence="2" key="1">
    <citation type="submission" date="2016-10" db="EMBL/GenBank/DDBJ databases">
        <authorList>
            <person name="Varghese N."/>
            <person name="Submissions S."/>
        </authorList>
    </citation>
    <scope>NUCLEOTIDE SEQUENCE [LARGE SCALE GENOMIC DNA]</scope>
    <source>
        <strain evidence="2">DSM 26894</strain>
    </source>
</reference>
<dbReference type="Gene3D" id="3.20.20.370">
    <property type="entry name" value="Glycoside hydrolase/deacetylase"/>
    <property type="match status" value="1"/>
</dbReference>
<dbReference type="OrthoDB" id="9787041at2"/>
<gene>
    <name evidence="1" type="ORF">SAMN04488050_102402</name>
</gene>
<organism evidence="1 2">
    <name type="scientific">Alloyangia pacifica</name>
    <dbReference type="NCBI Taxonomy" id="311180"/>
    <lineage>
        <taxon>Bacteria</taxon>
        <taxon>Pseudomonadati</taxon>
        <taxon>Pseudomonadota</taxon>
        <taxon>Alphaproteobacteria</taxon>
        <taxon>Rhodobacterales</taxon>
        <taxon>Roseobacteraceae</taxon>
        <taxon>Alloyangia</taxon>
    </lineage>
</organism>
<dbReference type="STRING" id="311180.SAMN04488050_102402"/>
<evidence type="ECO:0000313" key="2">
    <source>
        <dbReference type="Proteomes" id="UP000199392"/>
    </source>
</evidence>
<dbReference type="InterPro" id="IPR011330">
    <property type="entry name" value="Glyco_hydro/deAcase_b/a-brl"/>
</dbReference>
<name>A0A1I6QW93_9RHOB</name>
<dbReference type="RefSeq" id="WP_092419976.1">
    <property type="nucleotide sequence ID" value="NZ_FNCL01000001.1"/>
</dbReference>
<dbReference type="EMBL" id="FOZW01000002">
    <property type="protein sequence ID" value="SFS56664.1"/>
    <property type="molecule type" value="Genomic_DNA"/>
</dbReference>